<feature type="domain" description="EamA" evidence="8">
    <location>
        <begin position="169"/>
        <end position="303"/>
    </location>
</feature>
<dbReference type="SUPFAM" id="SSF103481">
    <property type="entry name" value="Multidrug resistance efflux transporter EmrE"/>
    <property type="match status" value="2"/>
</dbReference>
<feature type="transmembrane region" description="Helical" evidence="7">
    <location>
        <begin position="145"/>
        <end position="165"/>
    </location>
</feature>
<proteinExistence type="inferred from homology"/>
<reference evidence="9 10" key="1">
    <citation type="submission" date="2016-11" db="EMBL/GenBank/DDBJ databases">
        <authorList>
            <person name="Jaros S."/>
            <person name="Januszkiewicz K."/>
            <person name="Wedrychowicz H."/>
        </authorList>
    </citation>
    <scope>NUCLEOTIDE SEQUENCE [LARGE SCALE GENOMIC DNA]</scope>
    <source>
        <strain evidence="9 10">Y1</strain>
    </source>
</reference>
<feature type="transmembrane region" description="Helical" evidence="7">
    <location>
        <begin position="284"/>
        <end position="306"/>
    </location>
</feature>
<keyword evidence="4 7" id="KW-0812">Transmembrane</keyword>
<evidence type="ECO:0000256" key="2">
    <source>
        <dbReference type="ARBA" id="ARBA00007362"/>
    </source>
</evidence>
<dbReference type="PANTHER" id="PTHR32322">
    <property type="entry name" value="INNER MEMBRANE TRANSPORTER"/>
    <property type="match status" value="1"/>
</dbReference>
<comment type="similarity">
    <text evidence="2">Belongs to the EamA transporter family.</text>
</comment>
<feature type="transmembrane region" description="Helical" evidence="7">
    <location>
        <begin position="258"/>
        <end position="278"/>
    </location>
</feature>
<feature type="domain" description="EamA" evidence="8">
    <location>
        <begin position="16"/>
        <end position="157"/>
    </location>
</feature>
<dbReference type="GO" id="GO:0005886">
    <property type="term" value="C:plasma membrane"/>
    <property type="evidence" value="ECO:0007669"/>
    <property type="project" value="UniProtKB-SubCell"/>
</dbReference>
<evidence type="ECO:0000256" key="3">
    <source>
        <dbReference type="ARBA" id="ARBA00022475"/>
    </source>
</evidence>
<feature type="transmembrane region" description="Helical" evidence="7">
    <location>
        <begin position="230"/>
        <end position="251"/>
    </location>
</feature>
<dbReference type="InterPro" id="IPR000620">
    <property type="entry name" value="EamA_dom"/>
</dbReference>
<feature type="transmembrane region" description="Helical" evidence="7">
    <location>
        <begin position="199"/>
        <end position="218"/>
    </location>
</feature>
<sequence length="318" mass="34301">MSMSDKPVLTKKIVVIPLTMLCCLLWGSAFPCIKLGCGYSKIASDDACTQILYAGLRFTLAGILALLIGSVIERRLLIPKRETFPKAAKLSLFQTILQYTFFYIGLSRSTGMKSSVITASNVFLSIIVAALVFRTEKLTLRKIAGCLIGFSGVVLINLSGIGGGFRFTGEGFVFLSALSYAFSAGLIKRYSRTEDTVLLSGWQFVLGGIFMTFLGFVAGGRISVINTKGVMMLIYLAFVSAAAFSIWGILLKHNPVSMISVFGFMNPVFGVILSYLLLSERSDAGLYRVAVALILVAAGIITVNLSPKRGSSVKIKSE</sequence>
<evidence type="ECO:0000259" key="8">
    <source>
        <dbReference type="Pfam" id="PF00892"/>
    </source>
</evidence>
<keyword evidence="3" id="KW-1003">Cell membrane</keyword>
<evidence type="ECO:0000256" key="4">
    <source>
        <dbReference type="ARBA" id="ARBA00022692"/>
    </source>
</evidence>
<dbReference type="Pfam" id="PF00892">
    <property type="entry name" value="EamA"/>
    <property type="match status" value="2"/>
</dbReference>
<dbReference type="Proteomes" id="UP000184394">
    <property type="component" value="Unassembled WGS sequence"/>
</dbReference>
<name>A0A1M7HPR9_RUMFL</name>
<gene>
    <name evidence="9" type="ORF">SAMN04487860_10318</name>
</gene>
<evidence type="ECO:0000313" key="10">
    <source>
        <dbReference type="Proteomes" id="UP000184394"/>
    </source>
</evidence>
<evidence type="ECO:0000256" key="1">
    <source>
        <dbReference type="ARBA" id="ARBA00004651"/>
    </source>
</evidence>
<dbReference type="EMBL" id="FRCT01000003">
    <property type="protein sequence ID" value="SHM30419.1"/>
    <property type="molecule type" value="Genomic_DNA"/>
</dbReference>
<dbReference type="InterPro" id="IPR050638">
    <property type="entry name" value="AA-Vitamin_Transporters"/>
</dbReference>
<evidence type="ECO:0000256" key="5">
    <source>
        <dbReference type="ARBA" id="ARBA00022989"/>
    </source>
</evidence>
<feature type="transmembrane region" description="Helical" evidence="7">
    <location>
        <begin position="84"/>
        <end position="104"/>
    </location>
</feature>
<dbReference type="InterPro" id="IPR037185">
    <property type="entry name" value="EmrE-like"/>
</dbReference>
<evidence type="ECO:0000256" key="6">
    <source>
        <dbReference type="ARBA" id="ARBA00023136"/>
    </source>
</evidence>
<feature type="transmembrane region" description="Helical" evidence="7">
    <location>
        <begin position="53"/>
        <end position="72"/>
    </location>
</feature>
<evidence type="ECO:0000256" key="7">
    <source>
        <dbReference type="SAM" id="Phobius"/>
    </source>
</evidence>
<comment type="subcellular location">
    <subcellularLocation>
        <location evidence="1">Cell membrane</location>
        <topology evidence="1">Multi-pass membrane protein</topology>
    </subcellularLocation>
</comment>
<evidence type="ECO:0000313" key="9">
    <source>
        <dbReference type="EMBL" id="SHM30419.1"/>
    </source>
</evidence>
<accession>A0A1M7HPR9</accession>
<dbReference type="AlphaFoldDB" id="A0A1M7HPR9"/>
<protein>
    <submittedName>
        <fullName evidence="9">Permease of the drug/metabolite transporter (DMT) superfamily</fullName>
    </submittedName>
</protein>
<feature type="transmembrane region" description="Helical" evidence="7">
    <location>
        <begin position="116"/>
        <end position="133"/>
    </location>
</feature>
<keyword evidence="6 7" id="KW-0472">Membrane</keyword>
<keyword evidence="5 7" id="KW-1133">Transmembrane helix</keyword>
<organism evidence="9 10">
    <name type="scientific">Ruminococcus flavefaciens</name>
    <dbReference type="NCBI Taxonomy" id="1265"/>
    <lineage>
        <taxon>Bacteria</taxon>
        <taxon>Bacillati</taxon>
        <taxon>Bacillota</taxon>
        <taxon>Clostridia</taxon>
        <taxon>Eubacteriales</taxon>
        <taxon>Oscillospiraceae</taxon>
        <taxon>Ruminococcus</taxon>
    </lineage>
</organism>
<dbReference type="PANTHER" id="PTHR32322:SF18">
    <property type="entry name" value="S-ADENOSYLMETHIONINE_S-ADENOSYLHOMOCYSTEINE TRANSPORTER"/>
    <property type="match status" value="1"/>
</dbReference>